<feature type="transmembrane region" description="Helical" evidence="1">
    <location>
        <begin position="126"/>
        <end position="143"/>
    </location>
</feature>
<keyword evidence="1" id="KW-0812">Transmembrane</keyword>
<organism evidence="2 3">
    <name type="scientific">Kitasatospora cystarginea</name>
    <dbReference type="NCBI Taxonomy" id="58350"/>
    <lineage>
        <taxon>Bacteria</taxon>
        <taxon>Bacillati</taxon>
        <taxon>Actinomycetota</taxon>
        <taxon>Actinomycetes</taxon>
        <taxon>Kitasatosporales</taxon>
        <taxon>Streptomycetaceae</taxon>
        <taxon>Kitasatospora</taxon>
    </lineage>
</organism>
<comment type="caution">
    <text evidence="2">The sequence shown here is derived from an EMBL/GenBank/DDBJ whole genome shotgun (WGS) entry which is preliminary data.</text>
</comment>
<proteinExistence type="predicted"/>
<evidence type="ECO:0000313" key="3">
    <source>
        <dbReference type="Proteomes" id="UP001500305"/>
    </source>
</evidence>
<accession>A0ABP5QM08</accession>
<gene>
    <name evidence="2" type="ORF">GCM10010430_20960</name>
</gene>
<keyword evidence="3" id="KW-1185">Reference proteome</keyword>
<dbReference type="EMBL" id="BAAATR010000007">
    <property type="protein sequence ID" value="GAA2239499.1"/>
    <property type="molecule type" value="Genomic_DNA"/>
</dbReference>
<feature type="transmembrane region" description="Helical" evidence="1">
    <location>
        <begin position="35"/>
        <end position="56"/>
    </location>
</feature>
<feature type="transmembrane region" description="Helical" evidence="1">
    <location>
        <begin position="187"/>
        <end position="204"/>
    </location>
</feature>
<evidence type="ECO:0000313" key="2">
    <source>
        <dbReference type="EMBL" id="GAA2239499.1"/>
    </source>
</evidence>
<evidence type="ECO:0000256" key="1">
    <source>
        <dbReference type="SAM" id="Phobius"/>
    </source>
</evidence>
<dbReference type="InterPro" id="IPR010390">
    <property type="entry name" value="ABC-2_transporter-like"/>
</dbReference>
<dbReference type="PANTHER" id="PTHR36832">
    <property type="entry name" value="SLR1174 PROTEIN-RELATED"/>
    <property type="match status" value="1"/>
</dbReference>
<keyword evidence="1" id="KW-1133">Transmembrane helix</keyword>
<dbReference type="Proteomes" id="UP001500305">
    <property type="component" value="Unassembled WGS sequence"/>
</dbReference>
<dbReference type="Pfam" id="PF06182">
    <property type="entry name" value="ABC2_membrane_6"/>
    <property type="match status" value="1"/>
</dbReference>
<feature type="transmembrane region" description="Helical" evidence="1">
    <location>
        <begin position="155"/>
        <end position="181"/>
    </location>
</feature>
<name>A0ABP5QM08_9ACTN</name>
<feature type="transmembrane region" description="Helical" evidence="1">
    <location>
        <begin position="242"/>
        <end position="264"/>
    </location>
</feature>
<protein>
    <submittedName>
        <fullName evidence="2">ABC-2 family transporter protein</fullName>
    </submittedName>
</protein>
<sequence length="276" mass="30041">MTAGGAAGRVRALGAFYAAAGRQSMTQQLTYRASSLLLMVGMLTEPVIYLVVWSAIARSQGGSVDGYTPGTLAAYYITWTLVRNMNVGYAPAGFEHRITTGRMSGRMLLPIHPIHYDLAGFGGAKIVWIAQWLPVAAVLVLLFHPTAHPTPAGVLVFLVSIWAAFVIRSLFLWLIGLVTFWTTRASALFELYLLFELLLSGRLVPLTLLPQWMRSAAGWFPFEWTFSFPINALIAPGPAPRLLAGLGVQALWIGVGALLVAVVWRRAVRRFTGVGA</sequence>
<dbReference type="RefSeq" id="WP_344636010.1">
    <property type="nucleotide sequence ID" value="NZ_BAAATR010000007.1"/>
</dbReference>
<dbReference type="PANTHER" id="PTHR36832:SF1">
    <property type="entry name" value="SLR1174 PROTEIN"/>
    <property type="match status" value="1"/>
</dbReference>
<keyword evidence="1" id="KW-0472">Membrane</keyword>
<reference evidence="3" key="1">
    <citation type="journal article" date="2019" name="Int. J. Syst. Evol. Microbiol.">
        <title>The Global Catalogue of Microorganisms (GCM) 10K type strain sequencing project: providing services to taxonomists for standard genome sequencing and annotation.</title>
        <authorList>
            <consortium name="The Broad Institute Genomics Platform"/>
            <consortium name="The Broad Institute Genome Sequencing Center for Infectious Disease"/>
            <person name="Wu L."/>
            <person name="Ma J."/>
        </authorList>
    </citation>
    <scope>NUCLEOTIDE SEQUENCE [LARGE SCALE GENOMIC DNA]</scope>
    <source>
        <strain evidence="3">JCM 7356</strain>
    </source>
</reference>